<dbReference type="GO" id="GO:0016491">
    <property type="term" value="F:oxidoreductase activity"/>
    <property type="evidence" value="ECO:0007669"/>
    <property type="project" value="TreeGrafter"/>
</dbReference>
<evidence type="ECO:0000256" key="2">
    <source>
        <dbReference type="SAM" id="MobiDB-lite"/>
    </source>
</evidence>
<dbReference type="AlphaFoldDB" id="A0A7Y2EDX5"/>
<feature type="coiled-coil region" evidence="1">
    <location>
        <begin position="361"/>
        <end position="388"/>
    </location>
</feature>
<gene>
    <name evidence="3" type="ORF">HKN21_14975</name>
</gene>
<evidence type="ECO:0000313" key="4">
    <source>
        <dbReference type="Proteomes" id="UP000547674"/>
    </source>
</evidence>
<dbReference type="Gene3D" id="1.25.10.10">
    <property type="entry name" value="Leucine-rich Repeat Variant"/>
    <property type="match status" value="2"/>
</dbReference>
<dbReference type="InterPro" id="IPR011989">
    <property type="entry name" value="ARM-like"/>
</dbReference>
<feature type="compositionally biased region" description="Basic and acidic residues" evidence="2">
    <location>
        <begin position="1"/>
        <end position="12"/>
    </location>
</feature>
<dbReference type="InterPro" id="IPR016024">
    <property type="entry name" value="ARM-type_fold"/>
</dbReference>
<evidence type="ECO:0000256" key="1">
    <source>
        <dbReference type="SAM" id="Coils"/>
    </source>
</evidence>
<dbReference type="PANTHER" id="PTHR12697:SF5">
    <property type="entry name" value="DEOXYHYPUSINE HYDROXYLASE"/>
    <property type="match status" value="1"/>
</dbReference>
<protein>
    <submittedName>
        <fullName evidence="3">HEAT repeat domain-containing protein</fullName>
    </submittedName>
</protein>
<name>A0A7Y2EDX5_UNCEI</name>
<proteinExistence type="predicted"/>
<dbReference type="EMBL" id="JABDJR010000605">
    <property type="protein sequence ID" value="NNF08064.1"/>
    <property type="molecule type" value="Genomic_DNA"/>
</dbReference>
<dbReference type="SUPFAM" id="SSF48371">
    <property type="entry name" value="ARM repeat"/>
    <property type="match status" value="1"/>
</dbReference>
<evidence type="ECO:0000313" key="3">
    <source>
        <dbReference type="EMBL" id="NNF08064.1"/>
    </source>
</evidence>
<accession>A0A7Y2EDX5</accession>
<dbReference type="Proteomes" id="UP000547674">
    <property type="component" value="Unassembled WGS sequence"/>
</dbReference>
<organism evidence="3 4">
    <name type="scientific">Eiseniibacteriota bacterium</name>
    <dbReference type="NCBI Taxonomy" id="2212470"/>
    <lineage>
        <taxon>Bacteria</taxon>
        <taxon>Candidatus Eiseniibacteriota</taxon>
    </lineage>
</organism>
<keyword evidence="1" id="KW-0175">Coiled coil</keyword>
<feature type="region of interest" description="Disordered" evidence="2">
    <location>
        <begin position="1"/>
        <end position="39"/>
    </location>
</feature>
<reference evidence="3 4" key="1">
    <citation type="submission" date="2020-03" db="EMBL/GenBank/DDBJ databases">
        <title>Metabolic flexibility allows generalist bacteria to become dominant in a frequently disturbed ecosystem.</title>
        <authorList>
            <person name="Chen Y.-J."/>
            <person name="Leung P.M."/>
            <person name="Bay S.K."/>
            <person name="Hugenholtz P."/>
            <person name="Kessler A.J."/>
            <person name="Shelley G."/>
            <person name="Waite D.W."/>
            <person name="Cook P.L."/>
            <person name="Greening C."/>
        </authorList>
    </citation>
    <scope>NUCLEOTIDE SEQUENCE [LARGE SCALE GENOMIC DNA]</scope>
    <source>
        <strain evidence="3">SS_bin_28</strain>
    </source>
</reference>
<comment type="caution">
    <text evidence="3">The sequence shown here is derived from an EMBL/GenBank/DDBJ whole genome shotgun (WGS) entry which is preliminary data.</text>
</comment>
<dbReference type="Pfam" id="PF13646">
    <property type="entry name" value="HEAT_2"/>
    <property type="match status" value="1"/>
</dbReference>
<feature type="region of interest" description="Disordered" evidence="2">
    <location>
        <begin position="73"/>
        <end position="94"/>
    </location>
</feature>
<sequence>MDQGEKRPRDEAPASSEDSCVKPNEVNHEEPSAWFEPNEPEGLRDAFAVDGTAPQLEEAPLDESVLEPTFNINRVGQDPPPVFATESDEEERGDLPPDVARVEALVGALAKAVKATQLYPPENPMCLRFTQVLAKEFDATFDELSEVRLTVGKTKFFYKGETVLEQLDREDSIPGRFFWDGIREITFREGLEEDEVAGFLEVCHRSNKNAETGEEDLVTLMWDREFEHIACIAVDDILDLENPDDPVPEEFGTEYMNFIDLEMHDLEAEENEVMANEFAEEIRSRLADNETNLFGVPTEDRDRVMEEANREEHASYMLDEILVIILETLYLDDQTASFLETVNVLGQAMESLIGDGRIYVAAGLMRMLREMRSERDDLNEKMKQGLDEALTQGWSQENCAAIVRHLNASLIDVRDAIEDYVEALPPEALTAVCDMLIEVESKTSREKMLRAISKAASNRIDLLIPYLENPDPRMVKDIVQVLGATQNDEALVPLRNMMRHPNVDVRGATLGALVQIGFAKSGDIILAALEDSDPKIRIAAVNSLGQAGRMGIGVLLQTVEDRKFRDRSLNEKKAFLRALAVAGGDEFVPYFTDMINKKSLFKRAQLEELRACATEALGWTGNPHIHTILEGYSKDKSKLVRGAAQAALRRLEGRESSEKEAA</sequence>
<dbReference type="PANTHER" id="PTHR12697">
    <property type="entry name" value="PBS LYASE HEAT-LIKE PROTEIN"/>
    <property type="match status" value="1"/>
</dbReference>